<dbReference type="Pfam" id="PF13692">
    <property type="entry name" value="Glyco_trans_1_4"/>
    <property type="match status" value="1"/>
</dbReference>
<dbReference type="EMBL" id="CP139781">
    <property type="protein sequence ID" value="WRQ88515.1"/>
    <property type="molecule type" value="Genomic_DNA"/>
</dbReference>
<dbReference type="RefSeq" id="WP_221032951.1">
    <property type="nucleotide sequence ID" value="NZ_CP139781.1"/>
</dbReference>
<dbReference type="InterPro" id="IPR050834">
    <property type="entry name" value="Glycosyltransf_2"/>
</dbReference>
<evidence type="ECO:0000313" key="5">
    <source>
        <dbReference type="Proteomes" id="UP000738431"/>
    </source>
</evidence>
<keyword evidence="5" id="KW-1185">Reference proteome</keyword>
<dbReference type="EC" id="2.4.-.-" evidence="4"/>
<dbReference type="SUPFAM" id="SSF53448">
    <property type="entry name" value="Nucleotide-diphospho-sugar transferases"/>
    <property type="match status" value="2"/>
</dbReference>
<reference evidence="4 5" key="1">
    <citation type="submission" date="2021-08" db="EMBL/GenBank/DDBJ databases">
        <authorList>
            <person name="Zhang D."/>
            <person name="Zhang A."/>
            <person name="Wang L."/>
        </authorList>
    </citation>
    <scope>NUCLEOTIDE SEQUENCE [LARGE SCALE GENOMIC DNA]</scope>
    <source>
        <strain evidence="4 5">WL0086</strain>
    </source>
</reference>
<proteinExistence type="predicted"/>
<feature type="coiled-coil region" evidence="1">
    <location>
        <begin position="416"/>
        <end position="496"/>
    </location>
</feature>
<dbReference type="PANTHER" id="PTHR43685">
    <property type="entry name" value="GLYCOSYLTRANSFERASE"/>
    <property type="match status" value="1"/>
</dbReference>
<dbReference type="Gene3D" id="3.90.550.10">
    <property type="entry name" value="Spore Coat Polysaccharide Biosynthesis Protein SpsA, Chain A"/>
    <property type="match status" value="2"/>
</dbReference>
<dbReference type="Proteomes" id="UP000738431">
    <property type="component" value="Chromosome"/>
</dbReference>
<feature type="compositionally biased region" description="Low complexity" evidence="2">
    <location>
        <begin position="550"/>
        <end position="564"/>
    </location>
</feature>
<dbReference type="SUPFAM" id="SSF53756">
    <property type="entry name" value="UDP-Glycosyltransferase/glycogen phosphorylase"/>
    <property type="match status" value="1"/>
</dbReference>
<dbReference type="Gene3D" id="3.40.50.2000">
    <property type="entry name" value="Glycogen Phosphorylase B"/>
    <property type="match status" value="1"/>
</dbReference>
<dbReference type="InterPro" id="IPR001173">
    <property type="entry name" value="Glyco_trans_2-like"/>
</dbReference>
<feature type="domain" description="Glycosyltransferase 2-like" evidence="3">
    <location>
        <begin position="724"/>
        <end position="876"/>
    </location>
</feature>
<accession>A0ABZ1CE03</accession>
<dbReference type="InterPro" id="IPR029044">
    <property type="entry name" value="Nucleotide-diphossugar_trans"/>
</dbReference>
<dbReference type="CDD" id="cd03801">
    <property type="entry name" value="GT4_PimA-like"/>
    <property type="match status" value="1"/>
</dbReference>
<dbReference type="CDD" id="cd04184">
    <property type="entry name" value="GT2_RfbC_Mx_like"/>
    <property type="match status" value="1"/>
</dbReference>
<dbReference type="PANTHER" id="PTHR43685:SF2">
    <property type="entry name" value="GLYCOSYLTRANSFERASE 2-LIKE DOMAIN-CONTAINING PROTEIN"/>
    <property type="match status" value="1"/>
</dbReference>
<evidence type="ECO:0000259" key="3">
    <source>
        <dbReference type="Pfam" id="PF00535"/>
    </source>
</evidence>
<feature type="domain" description="Glycosyltransferase 2-like" evidence="3">
    <location>
        <begin position="983"/>
        <end position="1166"/>
    </location>
</feature>
<name>A0ABZ1CE03_9BACT</name>
<keyword evidence="1" id="KW-0175">Coiled coil</keyword>
<organism evidence="4 5">
    <name type="scientific">Actomonas aquatica</name>
    <dbReference type="NCBI Taxonomy" id="2866162"/>
    <lineage>
        <taxon>Bacteria</taxon>
        <taxon>Pseudomonadati</taxon>
        <taxon>Verrucomicrobiota</taxon>
        <taxon>Opitutia</taxon>
        <taxon>Opitutales</taxon>
        <taxon>Opitutaceae</taxon>
        <taxon>Actomonas</taxon>
    </lineage>
</organism>
<evidence type="ECO:0000256" key="1">
    <source>
        <dbReference type="SAM" id="Coils"/>
    </source>
</evidence>
<dbReference type="GO" id="GO:0016757">
    <property type="term" value="F:glycosyltransferase activity"/>
    <property type="evidence" value="ECO:0007669"/>
    <property type="project" value="UniProtKB-KW"/>
</dbReference>
<feature type="region of interest" description="Disordered" evidence="2">
    <location>
        <begin position="545"/>
        <end position="575"/>
    </location>
</feature>
<evidence type="ECO:0000313" key="4">
    <source>
        <dbReference type="EMBL" id="WRQ88515.1"/>
    </source>
</evidence>
<keyword evidence="4" id="KW-0808">Transferase</keyword>
<gene>
    <name evidence="4" type="ORF">K1X11_003810</name>
</gene>
<sequence>MNILFVNYGDCTSNSLNHIGAFANELCRGGHACVVAVPEKPETVAVLDAPLFPVRLFDQLLSDLPHFPDRRPADVIHAWTPRENVRDFVLHYLARHPQARLFIHLEDNEDHLSAAFARTPIAELRRLSDADLANKLAPSLSHPVRSRHFLRLAHGVTCITERLNEFVPSGTAHHLLLPGLTETTAPSADDIATERATLQQRPDEKLIVYTGSVTFANLADIRCLTLAVRQLNEAGQPTRLVRTGITPAEYDEALRDIGGDFVTALGWCPKSRLPRLLAAADVLVQPGAADDFNAYRLPSKIPEYLWAGRPLVIPATNIAAKLKDGHDALLLADATPDAIVTACQRLFADAELAANLGQNAAAFARQHFTLADNTRGLLSFYAQAEGHPGVFGEQPPTSHETAALVDRTDPELGARVRALATEVDDLKAALATARAEAHRHAANARYTASKLEAQKHVTENVRADLRAQREELPPLLKRLEEDAATIRELRGLLEHNERVQRDTIRSLEARVQKVTQSGSWVFTAPFRALRRSLLDPLLKKEEQTSVARVAAPGPSGDSAPAPASNDHLPIDPSLPHSLDEPADWAAIPARGLMRGWVVTSDQQEIVALRIKAADTTFNVDLGVPRPDVAGLHPGHPFADHAGFTADYELPPGWEGETVFEALTADGQWRRFAARQTRVMSDDPANLRRDYRSWVQRYDTLKLADAINHRARIEGMAAEARPLISVLMPVYNAPKPWLIRAIESVREQFYPNWELCIADDASTEPHVAEVLRDYAQRDARIKFVIREQNGHISAASNSALELATGAFCALLDHDDELTRHALAEVVYALEAQPNLTFIYSDEDKIDESGHRSDPYFKPDWNPELLLGQNYTCHLSTFRTTRLREIGGFREGLEGSQDWDLTLRATAGLDPARIHHIPKVLYHWRAIPGSTAFVIDEKADYPFQAAKRALTDHLAATGVSAELLPVEGRHWRVKYPLPDTPPQVSLIIPTHNGYELLKTCLDSLRGRTRYPDLEIIVVNHQSDDPTLLKYFTALKTEGVRVIDYEGVFNFSAINNHAARHARGSVLGFLNNDLEIIDETWLEEMVAQACRPEIGAVGAMLYYPNDTVQHAGVILGIGGLNGSPSVAGHAFKDYRRGDEGQRNRLRLVQNYSAVTAACLVIRREVFEQVGGFDERKLAVAFNDIDFCLRVRAAGYRNLWTPFAELYHHESASRGIEDNPDKLDRFAGEIATMRQRWGRELDHDPAYNPNLTGLYEDFSLATPPRG</sequence>
<evidence type="ECO:0000256" key="2">
    <source>
        <dbReference type="SAM" id="MobiDB-lite"/>
    </source>
</evidence>
<dbReference type="CDD" id="cd04186">
    <property type="entry name" value="GT_2_like_c"/>
    <property type="match status" value="1"/>
</dbReference>
<dbReference type="Pfam" id="PF00535">
    <property type="entry name" value="Glycos_transf_2"/>
    <property type="match status" value="2"/>
</dbReference>
<keyword evidence="4" id="KW-0328">Glycosyltransferase</keyword>
<reference evidence="4 5" key="2">
    <citation type="submission" date="2023-12" db="EMBL/GenBank/DDBJ databases">
        <title>Description of an unclassified Opitutus bacterium of Verrucomicrobiota.</title>
        <authorList>
            <person name="Zhang D.-F."/>
        </authorList>
    </citation>
    <scope>NUCLEOTIDE SEQUENCE [LARGE SCALE GENOMIC DNA]</scope>
    <source>
        <strain evidence="4 5">WL0086</strain>
    </source>
</reference>
<protein>
    <submittedName>
        <fullName evidence="4">Glycosyltransferase</fullName>
        <ecNumber evidence="4">2.4.-.-</ecNumber>
    </submittedName>
</protein>